<organism evidence="3 4">
    <name type="scientific">Prauserella flavalba</name>
    <dbReference type="NCBI Taxonomy" id="1477506"/>
    <lineage>
        <taxon>Bacteria</taxon>
        <taxon>Bacillati</taxon>
        <taxon>Actinomycetota</taxon>
        <taxon>Actinomycetes</taxon>
        <taxon>Pseudonocardiales</taxon>
        <taxon>Pseudonocardiaceae</taxon>
        <taxon>Prauserella</taxon>
    </lineage>
</organism>
<name>A0A318LQ13_9PSEU</name>
<dbReference type="Pfam" id="PF06013">
    <property type="entry name" value="WXG100"/>
    <property type="match status" value="1"/>
</dbReference>
<dbReference type="Gene3D" id="1.10.287.1060">
    <property type="entry name" value="ESAT-6-like"/>
    <property type="match status" value="1"/>
</dbReference>
<dbReference type="Proteomes" id="UP000247892">
    <property type="component" value="Unassembled WGS sequence"/>
</dbReference>
<accession>A0A318LQ13</accession>
<evidence type="ECO:0000256" key="1">
    <source>
        <dbReference type="RuleBase" id="RU362001"/>
    </source>
</evidence>
<evidence type="ECO:0000313" key="4">
    <source>
        <dbReference type="Proteomes" id="UP000247892"/>
    </source>
</evidence>
<comment type="caution">
    <text evidence="3">The sequence shown here is derived from an EMBL/GenBank/DDBJ whole genome shotgun (WGS) entry which is preliminary data.</text>
</comment>
<evidence type="ECO:0000313" key="3">
    <source>
        <dbReference type="EMBL" id="PXY36612.1"/>
    </source>
</evidence>
<protein>
    <recommendedName>
        <fullName evidence="1">ESAT-6-like protein</fullName>
    </recommendedName>
</protein>
<dbReference type="SUPFAM" id="SSF140453">
    <property type="entry name" value="EsxAB dimer-like"/>
    <property type="match status" value="1"/>
</dbReference>
<comment type="similarity">
    <text evidence="1">Belongs to the WXG100 family.</text>
</comment>
<dbReference type="EMBL" id="MASU01000005">
    <property type="protein sequence ID" value="PXY36612.1"/>
    <property type="molecule type" value="Genomic_DNA"/>
</dbReference>
<dbReference type="NCBIfam" id="TIGR03930">
    <property type="entry name" value="WXG100_ESAT6"/>
    <property type="match status" value="1"/>
</dbReference>
<proteinExistence type="inferred from homology"/>
<sequence length="105" mass="11224">MTEAQVLALENHIDDTNAKIQGIMNGVMSQVAAVSGGWKGEGYTAFSQQQTTAHETVTQLRTVLQQLRAGVTQTRQEVTRGDEDSATAARGIDFSGGGGMHFSRL</sequence>
<dbReference type="InterPro" id="IPR036689">
    <property type="entry name" value="ESAT-6-like_sf"/>
</dbReference>
<dbReference type="AlphaFoldDB" id="A0A318LQ13"/>
<reference evidence="3 4" key="1">
    <citation type="submission" date="2016-07" db="EMBL/GenBank/DDBJ databases">
        <title>Draft genome sequence of Prauserella sp. YIM 121212, isolated from alkaline soil.</title>
        <authorList>
            <person name="Ruckert C."/>
            <person name="Albersmeier A."/>
            <person name="Jiang C.-L."/>
            <person name="Jiang Y."/>
            <person name="Kalinowski J."/>
            <person name="Schneider O."/>
            <person name="Winkler A."/>
            <person name="Zotchev S.B."/>
        </authorList>
    </citation>
    <scope>NUCLEOTIDE SEQUENCE [LARGE SCALE GENOMIC DNA]</scope>
    <source>
        <strain evidence="3 4">YIM 121212</strain>
    </source>
</reference>
<gene>
    <name evidence="3" type="ORF">BA062_14670</name>
</gene>
<feature type="compositionally biased region" description="Gly residues" evidence="2">
    <location>
        <begin position="94"/>
        <end position="105"/>
    </location>
</feature>
<evidence type="ECO:0000256" key="2">
    <source>
        <dbReference type="SAM" id="MobiDB-lite"/>
    </source>
</evidence>
<feature type="region of interest" description="Disordered" evidence="2">
    <location>
        <begin position="74"/>
        <end position="105"/>
    </location>
</feature>
<dbReference type="InterPro" id="IPR010310">
    <property type="entry name" value="T7SS_ESAT-6-like"/>
</dbReference>
<keyword evidence="4" id="KW-1185">Reference proteome</keyword>